<protein>
    <submittedName>
        <fullName evidence="3">DNA-invertase hin</fullName>
    </submittedName>
</protein>
<dbReference type="InterPro" id="IPR036162">
    <property type="entry name" value="Resolvase-like_N_sf"/>
</dbReference>
<dbReference type="EMBL" id="JDVG02000386">
    <property type="protein sequence ID" value="KFB72472.1"/>
    <property type="molecule type" value="Genomic_DNA"/>
</dbReference>
<organism evidence="3 4">
    <name type="scientific">Candidatus Accumulibacter phosphatis</name>
    <dbReference type="NCBI Taxonomy" id="327160"/>
    <lineage>
        <taxon>Bacteria</taxon>
        <taxon>Pseudomonadati</taxon>
        <taxon>Pseudomonadota</taxon>
        <taxon>Betaproteobacteria</taxon>
        <taxon>Candidatus Accumulibacter</taxon>
    </lineage>
</organism>
<dbReference type="InterPro" id="IPR038109">
    <property type="entry name" value="DNA_bind_recomb_sf"/>
</dbReference>
<name>A0A080LV20_9PROT</name>
<dbReference type="GO" id="GO:0003677">
    <property type="term" value="F:DNA binding"/>
    <property type="evidence" value="ECO:0007669"/>
    <property type="project" value="InterPro"/>
</dbReference>
<gene>
    <name evidence="3" type="primary">hin_3</name>
    <name evidence="3" type="ORF">AW09_002353</name>
</gene>
<dbReference type="InterPro" id="IPR011109">
    <property type="entry name" value="DNA_bind_recombinase_dom"/>
</dbReference>
<evidence type="ECO:0000259" key="2">
    <source>
        <dbReference type="PROSITE" id="PS51737"/>
    </source>
</evidence>
<dbReference type="AlphaFoldDB" id="A0A080LV20"/>
<feature type="domain" description="Recombinase" evidence="2">
    <location>
        <begin position="175"/>
        <end position="289"/>
    </location>
</feature>
<dbReference type="SMART" id="SM00857">
    <property type="entry name" value="Resolvase"/>
    <property type="match status" value="1"/>
</dbReference>
<dbReference type="InterPro" id="IPR050639">
    <property type="entry name" value="SSR_resolvase"/>
</dbReference>
<dbReference type="PROSITE" id="PS51737">
    <property type="entry name" value="RECOMBINASE_DNA_BIND"/>
    <property type="match status" value="1"/>
</dbReference>
<dbReference type="GO" id="GO:0000150">
    <property type="term" value="F:DNA strand exchange activity"/>
    <property type="evidence" value="ECO:0007669"/>
    <property type="project" value="InterPro"/>
</dbReference>
<dbReference type="Gene3D" id="3.40.50.1390">
    <property type="entry name" value="Resolvase, N-terminal catalytic domain"/>
    <property type="match status" value="1"/>
</dbReference>
<sequence>MATHVDPSSPPFPLRCAVYTRTSREGETDPAFTSINAQQEACYAYIASRHHLTWLPISVSYDDPGFSGSTFDRPALQQMLADIEAGRIDMVVVCKLDRLGRSMAHFARLMEMFERHHVTLVSVTQHLNSHDAAGRLAINALMTFAQFERENTGERIRDKIRATRRQGMWTGSVPPMGYEARGQQLLVNEDEARVVRHIFERFVAVGSITDLLQELGEQGVTTKSWTTKTGRARGGRPLDKNYLYKLLNNRTLIGEMKSGDKWHVGAHEPIVAADLWGSAHALLDDRRRPKKRASDKHQDFLLKGLVFGSDGRAYSPWRSSVRNGRSYAYYVPQSKIAEGAAASGLPRCPAGELEAVIIEYLRGQLRAPASWLGNLPESVQQHPRYKGAAVLAMLANIDAVWDMLVFDVRHDLVQTMVRRVTVSTDKVSISLDLEGLGQVVLDLLKGLSPKLAAAATP</sequence>
<dbReference type="InterPro" id="IPR006119">
    <property type="entry name" value="Resolv_N"/>
</dbReference>
<dbReference type="Pfam" id="PF07508">
    <property type="entry name" value="Recombinase"/>
    <property type="match status" value="1"/>
</dbReference>
<comment type="caution">
    <text evidence="3">The sequence shown here is derived from an EMBL/GenBank/DDBJ whole genome shotgun (WGS) entry which is preliminary data.</text>
</comment>
<evidence type="ECO:0000259" key="1">
    <source>
        <dbReference type="PROSITE" id="PS51736"/>
    </source>
</evidence>
<reference evidence="3 4" key="1">
    <citation type="submission" date="2014-02" db="EMBL/GenBank/DDBJ databases">
        <title>Expanding our view of genomic diversity in Candidatus Accumulibacter clades.</title>
        <authorList>
            <person name="Skennerton C.T."/>
            <person name="Barr J.J."/>
            <person name="Slater F.R."/>
            <person name="Bond P.L."/>
            <person name="Tyson G.W."/>
        </authorList>
    </citation>
    <scope>NUCLEOTIDE SEQUENCE [LARGE SCALE GENOMIC DNA]</scope>
    <source>
        <strain evidence="4">BA-91</strain>
    </source>
</reference>
<evidence type="ECO:0000313" key="4">
    <source>
        <dbReference type="Proteomes" id="UP000020077"/>
    </source>
</evidence>
<dbReference type="PANTHER" id="PTHR30461:SF23">
    <property type="entry name" value="DNA RECOMBINASE-RELATED"/>
    <property type="match status" value="1"/>
</dbReference>
<dbReference type="PANTHER" id="PTHR30461">
    <property type="entry name" value="DNA-INVERTASE FROM LAMBDOID PROPHAGE"/>
    <property type="match status" value="1"/>
</dbReference>
<dbReference type="SUPFAM" id="SSF53041">
    <property type="entry name" value="Resolvase-like"/>
    <property type="match status" value="1"/>
</dbReference>
<proteinExistence type="predicted"/>
<feature type="domain" description="Resolvase/invertase-type recombinase catalytic" evidence="1">
    <location>
        <begin position="15"/>
        <end position="167"/>
    </location>
</feature>
<dbReference type="CDD" id="cd00338">
    <property type="entry name" value="Ser_Recombinase"/>
    <property type="match status" value="1"/>
</dbReference>
<dbReference type="Gene3D" id="3.90.1750.20">
    <property type="entry name" value="Putative Large Serine Recombinase, Chain B, Domain 2"/>
    <property type="match status" value="1"/>
</dbReference>
<dbReference type="Proteomes" id="UP000020077">
    <property type="component" value="Unassembled WGS sequence"/>
</dbReference>
<dbReference type="Pfam" id="PF00239">
    <property type="entry name" value="Resolvase"/>
    <property type="match status" value="1"/>
</dbReference>
<evidence type="ECO:0000313" key="3">
    <source>
        <dbReference type="EMBL" id="KFB72472.1"/>
    </source>
</evidence>
<dbReference type="PROSITE" id="PS51736">
    <property type="entry name" value="RECOMBINASES_3"/>
    <property type="match status" value="1"/>
</dbReference>
<accession>A0A080LV20</accession>